<dbReference type="Proteomes" id="UP000624701">
    <property type="component" value="Unassembled WGS sequence"/>
</dbReference>
<dbReference type="EMBL" id="BMDQ01000001">
    <property type="protein sequence ID" value="GGI56886.1"/>
    <property type="molecule type" value="Genomic_DNA"/>
</dbReference>
<protein>
    <submittedName>
        <fullName evidence="1">Uncharacterized protein</fullName>
    </submittedName>
</protein>
<keyword evidence="2" id="KW-1185">Reference proteome</keyword>
<sequence length="78" mass="9057">MDLFYKQVPFSDSIFSKNVIADINEFEETGNLKTNISNKESIYNIACQMTGEYYFKIEVSPNDLATNFLRVNDFLTKK</sequence>
<reference evidence="2" key="1">
    <citation type="journal article" date="2019" name="Int. J. Syst. Evol. Microbiol.">
        <title>The Global Catalogue of Microorganisms (GCM) 10K type strain sequencing project: providing services to taxonomists for standard genome sequencing and annotation.</title>
        <authorList>
            <consortium name="The Broad Institute Genomics Platform"/>
            <consortium name="The Broad Institute Genome Sequencing Center for Infectious Disease"/>
            <person name="Wu L."/>
            <person name="Ma J."/>
        </authorList>
    </citation>
    <scope>NUCLEOTIDE SEQUENCE [LARGE SCALE GENOMIC DNA]</scope>
    <source>
        <strain evidence="2">CCM 8681</strain>
    </source>
</reference>
<accession>A0ABQ2BWK7</accession>
<evidence type="ECO:0000313" key="1">
    <source>
        <dbReference type="EMBL" id="GGI56886.1"/>
    </source>
</evidence>
<proteinExistence type="predicted"/>
<evidence type="ECO:0000313" key="2">
    <source>
        <dbReference type="Proteomes" id="UP000624701"/>
    </source>
</evidence>
<name>A0ABQ2BWK7_9FLAO</name>
<comment type="caution">
    <text evidence="1">The sequence shown here is derived from an EMBL/GenBank/DDBJ whole genome shotgun (WGS) entry which is preliminary data.</text>
</comment>
<organism evidence="1 2">
    <name type="scientific">Winogradskyella haliclonae</name>
    <dbReference type="NCBI Taxonomy" id="2048558"/>
    <lineage>
        <taxon>Bacteria</taxon>
        <taxon>Pseudomonadati</taxon>
        <taxon>Bacteroidota</taxon>
        <taxon>Flavobacteriia</taxon>
        <taxon>Flavobacteriales</taxon>
        <taxon>Flavobacteriaceae</taxon>
        <taxon>Winogradskyella</taxon>
    </lineage>
</organism>
<gene>
    <name evidence="1" type="ORF">GCM10011444_11950</name>
</gene>